<feature type="transmembrane region" description="Helical" evidence="7">
    <location>
        <begin position="47"/>
        <end position="65"/>
    </location>
</feature>
<dbReference type="AlphaFoldDB" id="A0AAI9HYN3"/>
<protein>
    <submittedName>
        <fullName evidence="8">LysE family translocator</fullName>
    </submittedName>
</protein>
<keyword evidence="4" id="KW-0029">Amino-acid transport</keyword>
<evidence type="ECO:0000256" key="6">
    <source>
        <dbReference type="ARBA" id="ARBA00023136"/>
    </source>
</evidence>
<sequence>MELSTLLLFIPACFALNLAPGPNNLLSISNAAYYGFTRSCVGGLGRLLAFVVMIVLASFGLAVVLQTSEVIFSTIKFAGVAYLLWLAYQLWKSPTSEFSITESKTDTSIFKLAKQEFFVAGGNPKAILIFTAFLPQFIDPQIEAGQQFLVLGSLFLLLEFIAIILYALLGLHMKKLLNKPKAKTIFNRTCSGLLAGAGVMLLLSPKSN</sequence>
<evidence type="ECO:0000256" key="5">
    <source>
        <dbReference type="ARBA" id="ARBA00022989"/>
    </source>
</evidence>
<evidence type="ECO:0000256" key="4">
    <source>
        <dbReference type="ARBA" id="ARBA00022970"/>
    </source>
</evidence>
<dbReference type="EMBL" id="AAZDVE040000008">
    <property type="protein sequence ID" value="EMP9432392.1"/>
    <property type="molecule type" value="Genomic_DNA"/>
</dbReference>
<dbReference type="InterPro" id="IPR001123">
    <property type="entry name" value="LeuE-type"/>
</dbReference>
<feature type="transmembrane region" description="Helical" evidence="7">
    <location>
        <begin position="148"/>
        <end position="173"/>
    </location>
</feature>
<reference evidence="9 10" key="1">
    <citation type="submission" date="2021-04" db="EMBL/GenBank/DDBJ databases">
        <title>Determining the burden of carbapenem-resistant Enterobacterales from a tertiary public heath setting in Bangladesh: a clinical, epidemiological, and molecular study.</title>
        <authorList>
            <person name="Farzana R."/>
            <person name="Walsh T.R."/>
        </authorList>
    </citation>
    <scope>NUCLEOTIDE SEQUENCE [LARGE SCALE GENOMIC DNA]</scope>
    <source>
        <strain evidence="10">dmpro_s316</strain>
        <strain evidence="9">Dmpro_s316</strain>
    </source>
</reference>
<dbReference type="Proteomes" id="UP001495779">
    <property type="component" value="Unassembled WGS sequence"/>
</dbReference>
<dbReference type="PANTHER" id="PTHR30086:SF20">
    <property type="entry name" value="ARGININE EXPORTER PROTEIN ARGO-RELATED"/>
    <property type="match status" value="1"/>
</dbReference>
<dbReference type="PIRSF" id="PIRSF006324">
    <property type="entry name" value="LeuE"/>
    <property type="match status" value="1"/>
</dbReference>
<evidence type="ECO:0000256" key="7">
    <source>
        <dbReference type="SAM" id="Phobius"/>
    </source>
</evidence>
<organism evidence="8">
    <name type="scientific">Providencia stuartii</name>
    <dbReference type="NCBI Taxonomy" id="588"/>
    <lineage>
        <taxon>Bacteria</taxon>
        <taxon>Pseudomonadati</taxon>
        <taxon>Pseudomonadota</taxon>
        <taxon>Gammaproteobacteria</taxon>
        <taxon>Enterobacterales</taxon>
        <taxon>Morganellaceae</taxon>
        <taxon>Providencia</taxon>
    </lineage>
</organism>
<dbReference type="RefSeq" id="WP_247048017.1">
    <property type="nucleotide sequence ID" value="NZ_CP095443.1"/>
</dbReference>
<dbReference type="Pfam" id="PF01810">
    <property type="entry name" value="LysE"/>
    <property type="match status" value="1"/>
</dbReference>
<gene>
    <name evidence="8" type="ORF">JRA39_001417</name>
    <name evidence="9" type="ORF">KDV35_01140</name>
</gene>
<feature type="transmembrane region" description="Helical" evidence="7">
    <location>
        <begin position="70"/>
        <end position="88"/>
    </location>
</feature>
<keyword evidence="4" id="KW-0813">Transport</keyword>
<name>A0AAI9HYN3_PROST</name>
<accession>A0AAI9HYN3</accession>
<evidence type="ECO:0000256" key="3">
    <source>
        <dbReference type="ARBA" id="ARBA00022692"/>
    </source>
</evidence>
<feature type="transmembrane region" description="Helical" evidence="7">
    <location>
        <begin position="185"/>
        <end position="203"/>
    </location>
</feature>
<evidence type="ECO:0000313" key="10">
    <source>
        <dbReference type="Proteomes" id="UP001495779"/>
    </source>
</evidence>
<dbReference type="PANTHER" id="PTHR30086">
    <property type="entry name" value="ARGININE EXPORTER PROTEIN ARGO"/>
    <property type="match status" value="1"/>
</dbReference>
<evidence type="ECO:0000313" key="9">
    <source>
        <dbReference type="EMBL" id="MER5075488.1"/>
    </source>
</evidence>
<dbReference type="GO" id="GO:0005886">
    <property type="term" value="C:plasma membrane"/>
    <property type="evidence" value="ECO:0007669"/>
    <property type="project" value="UniProtKB-SubCell"/>
</dbReference>
<evidence type="ECO:0000256" key="1">
    <source>
        <dbReference type="ARBA" id="ARBA00004651"/>
    </source>
</evidence>
<keyword evidence="5 7" id="KW-1133">Transmembrane helix</keyword>
<dbReference type="EMBL" id="JAGSRH010000001">
    <property type="protein sequence ID" value="MER5075488.1"/>
    <property type="molecule type" value="Genomic_DNA"/>
</dbReference>
<proteinExistence type="predicted"/>
<comment type="caution">
    <text evidence="8">The sequence shown here is derived from an EMBL/GenBank/DDBJ whole genome shotgun (WGS) entry which is preliminary data.</text>
</comment>
<reference evidence="8" key="2">
    <citation type="submission" date="2024-02" db="EMBL/GenBank/DDBJ databases">
        <authorList>
            <consortium name="Clinical and Environmental Microbiology Branch: Whole genome sequencing antimicrobial resistance pathogens in the healthcare setting"/>
        </authorList>
    </citation>
    <scope>NUCLEOTIDE SEQUENCE</scope>
    <source>
        <strain evidence="8">2020GO-00142</strain>
    </source>
</reference>
<keyword evidence="6 7" id="KW-0472">Membrane</keyword>
<dbReference type="GO" id="GO:0015171">
    <property type="term" value="F:amino acid transmembrane transporter activity"/>
    <property type="evidence" value="ECO:0007669"/>
    <property type="project" value="TreeGrafter"/>
</dbReference>
<keyword evidence="3 7" id="KW-0812">Transmembrane</keyword>
<evidence type="ECO:0000256" key="2">
    <source>
        <dbReference type="ARBA" id="ARBA00022475"/>
    </source>
</evidence>
<keyword evidence="2" id="KW-1003">Cell membrane</keyword>
<comment type="subcellular location">
    <subcellularLocation>
        <location evidence="1">Cell membrane</location>
        <topology evidence="1">Multi-pass membrane protein</topology>
    </subcellularLocation>
</comment>
<evidence type="ECO:0000313" key="8">
    <source>
        <dbReference type="EMBL" id="EMP9432392.1"/>
    </source>
</evidence>